<sequence>MKLHTDTLTISDLYDAVDFVNEHITRDVTHRPIVPVSLHRDSQHNSRSRRRAFDVILTGDASSRINTGWRGGPSDEPHAATWDQWGAFLSRLFDADEQMTIPGIYVDADHFRWSTCEHYSPVIGLAPGAHYHRRHGWTPGGDSAGGSYGVWVCGDGAKVGRDSCGAGMRRLYTRRSWADVREGWKALSS</sequence>
<proteinExistence type="predicted"/>
<evidence type="ECO:0000313" key="1">
    <source>
        <dbReference type="EMBL" id="AVD99832.1"/>
    </source>
</evidence>
<protein>
    <submittedName>
        <fullName evidence="1">Uncharacterized protein</fullName>
    </submittedName>
</protein>
<keyword evidence="2" id="KW-1185">Reference proteome</keyword>
<gene>
    <name evidence="1" type="ORF">SEA_FLAPPER_89</name>
</gene>
<name>A0A2L1IXF0_9CAUD</name>
<dbReference type="Proteomes" id="UP000240601">
    <property type="component" value="Segment"/>
</dbReference>
<organism evidence="1 2">
    <name type="scientific">Gordonia phage Flapper</name>
    <dbReference type="NCBI Taxonomy" id="2079415"/>
    <lineage>
        <taxon>Viruses</taxon>
        <taxon>Duplodnaviria</taxon>
        <taxon>Heunggongvirae</taxon>
        <taxon>Uroviricota</taxon>
        <taxon>Caudoviricetes</taxon>
        <taxon>Zierdtviridae</taxon>
        <taxon>Emilbogenvirinae</taxon>
        <taxon>Gruunavirus</taxon>
        <taxon>Gruunavirus flapper</taxon>
    </lineage>
</organism>
<evidence type="ECO:0000313" key="2">
    <source>
        <dbReference type="Proteomes" id="UP000240601"/>
    </source>
</evidence>
<dbReference type="EMBL" id="MG757157">
    <property type="protein sequence ID" value="AVD99832.1"/>
    <property type="molecule type" value="Genomic_DNA"/>
</dbReference>
<accession>A0A2L1IXF0</accession>
<reference evidence="1 2" key="1">
    <citation type="submission" date="2018-01" db="EMBL/GenBank/DDBJ databases">
        <authorList>
            <person name="Freeman E."/>
            <person name="St-Pierre M."/>
            <person name="Tero B."/>
            <person name="Wilson B."/>
            <person name="King B."/>
            <person name="Molloy S.D."/>
            <person name="Garlena R.A."/>
            <person name="Russell D.A."/>
            <person name="Pope W.H."/>
            <person name="Jacobs-Sera D."/>
            <person name="Hendrix R.W."/>
            <person name="Hatfull G.F."/>
        </authorList>
    </citation>
    <scope>NUCLEOTIDE SEQUENCE [LARGE SCALE GENOMIC DNA]</scope>
</reference>